<reference evidence="10" key="1">
    <citation type="submission" date="2018-02" db="EMBL/GenBank/DDBJ databases">
        <title>Genome sequencing of Solimonas sp. HR-BB.</title>
        <authorList>
            <person name="Lee Y."/>
            <person name="Jeon C.O."/>
        </authorList>
    </citation>
    <scope>NUCLEOTIDE SEQUENCE [LARGE SCALE GENOMIC DNA]</scope>
    <source>
        <strain evidence="10">HR-U</strain>
    </source>
</reference>
<gene>
    <name evidence="9" type="ORF">C5O19_12515</name>
</gene>
<dbReference type="OrthoDB" id="5933722at2"/>
<evidence type="ECO:0000259" key="8">
    <source>
        <dbReference type="Pfam" id="PF12704"/>
    </source>
</evidence>
<feature type="transmembrane region" description="Helical" evidence="6">
    <location>
        <begin position="416"/>
        <end position="440"/>
    </location>
</feature>
<evidence type="ECO:0000256" key="1">
    <source>
        <dbReference type="ARBA" id="ARBA00004651"/>
    </source>
</evidence>
<dbReference type="PANTHER" id="PTHR30572">
    <property type="entry name" value="MEMBRANE COMPONENT OF TRANSPORTER-RELATED"/>
    <property type="match status" value="1"/>
</dbReference>
<evidence type="ECO:0000256" key="5">
    <source>
        <dbReference type="ARBA" id="ARBA00023136"/>
    </source>
</evidence>
<dbReference type="InterPro" id="IPR050250">
    <property type="entry name" value="Macrolide_Exporter_MacB"/>
</dbReference>
<dbReference type="GO" id="GO:0022857">
    <property type="term" value="F:transmembrane transporter activity"/>
    <property type="evidence" value="ECO:0007669"/>
    <property type="project" value="TreeGrafter"/>
</dbReference>
<keyword evidence="3 6" id="KW-0812">Transmembrane</keyword>
<evidence type="ECO:0000256" key="2">
    <source>
        <dbReference type="ARBA" id="ARBA00022475"/>
    </source>
</evidence>
<feature type="domain" description="ABC3 transporter permease C-terminal" evidence="7">
    <location>
        <begin position="284"/>
        <end position="395"/>
    </location>
</feature>
<keyword evidence="10" id="KW-1185">Reference proteome</keyword>
<dbReference type="Proteomes" id="UP000239590">
    <property type="component" value="Unassembled WGS sequence"/>
</dbReference>
<dbReference type="Pfam" id="PF12704">
    <property type="entry name" value="MacB_PCD"/>
    <property type="match status" value="2"/>
</dbReference>
<keyword evidence="5 6" id="KW-0472">Membrane</keyword>
<keyword evidence="4 6" id="KW-1133">Transmembrane helix</keyword>
<evidence type="ECO:0000313" key="9">
    <source>
        <dbReference type="EMBL" id="PQA60400.1"/>
    </source>
</evidence>
<dbReference type="InterPro" id="IPR003838">
    <property type="entry name" value="ABC3_permease_C"/>
</dbReference>
<comment type="caution">
    <text evidence="9">The sequence shown here is derived from an EMBL/GenBank/DDBJ whole genome shotgun (WGS) entry which is preliminary data.</text>
</comment>
<sequence length="795" mass="88801">MLRNYLKIAVRNLFKNPGYSFINIMGLAVGMAASMLIMLWILDEFSYDTFHTKKDRLYRVMRNFKESETNTWTSSSQGGLLGDYLRKNIPEMKNVTMTGWESPMALAYQDKVMKKTTMTVEPDFFRMFSFEPVKGSLQTAFKNPNSIVLTESTAKALFGDEDPINKVIRYYGQVDLKVTAVLKDYPKNSRFGFEALIPVKLYDALGWNSYGWSNNNFQLYVELDPNANEEAVNAKIRNIYTQQDKGSSNGDIFLHALTRSRLHSRFENGVSVGGRIENVQLFGIIAGFVLLIACINFMNLSTARSEKRAREVGIRKTSGAMRSGLIGQFLGESLLLALLGFLLAIGLVEVSLPWFNELVEKQLSIDFLHPLYWLAALSIVALTGILAGSYPAFYLSSFNPVTVLKGTMQTGRAASLPRKILVILQFSFSIALIISTILVYQQIQHAKNQPLGYDQENLMYFAMEGDAPNHWQALRSEIMATGLAENAYASSSVPAAEGGSNGWGFNWRGRKPEQFNQVFEFMRVSYDFVKTAGIQVLAGRDFSPAYPGDTSRAVILNESAVKVLGFKNPLGETITRGEPNERYAEKYTVVGVVKNFAYGSPYETMSPMMINLSVNGGNMGYLVVRLRGASSNSIEKIQSLYQKYARNVPFDYHFIDSDFEKRFQAERLLGSLAFVFGSLAVFISCLGLFGLASFMAEQRRKEIGVRKVLGASVLNLWGLLSKDFIVLVGLSFLIASPLAYYFMSDWLNKYAIRIEIGWLVFAISGCIALGITLLTVSYQAIRAASANPVKSLKTE</sequence>
<evidence type="ECO:0000256" key="3">
    <source>
        <dbReference type="ARBA" id="ARBA00022692"/>
    </source>
</evidence>
<protein>
    <submittedName>
        <fullName evidence="9">ABC transporter permease</fullName>
    </submittedName>
</protein>
<feature type="transmembrane region" description="Helical" evidence="6">
    <location>
        <begin position="756"/>
        <end position="776"/>
    </location>
</feature>
<keyword evidence="2" id="KW-1003">Cell membrane</keyword>
<accession>A0A2S7IS36</accession>
<proteinExistence type="predicted"/>
<evidence type="ECO:0000259" key="7">
    <source>
        <dbReference type="Pfam" id="PF02687"/>
    </source>
</evidence>
<dbReference type="GO" id="GO:0005886">
    <property type="term" value="C:plasma membrane"/>
    <property type="evidence" value="ECO:0007669"/>
    <property type="project" value="UniProtKB-SubCell"/>
</dbReference>
<dbReference type="EMBL" id="PTRA01000001">
    <property type="protein sequence ID" value="PQA60400.1"/>
    <property type="molecule type" value="Genomic_DNA"/>
</dbReference>
<feature type="transmembrane region" description="Helical" evidence="6">
    <location>
        <begin position="668"/>
        <end position="691"/>
    </location>
</feature>
<feature type="transmembrane region" description="Helical" evidence="6">
    <location>
        <begin position="329"/>
        <end position="352"/>
    </location>
</feature>
<feature type="transmembrane region" description="Helical" evidence="6">
    <location>
        <begin position="372"/>
        <end position="395"/>
    </location>
</feature>
<evidence type="ECO:0000256" key="6">
    <source>
        <dbReference type="SAM" id="Phobius"/>
    </source>
</evidence>
<organism evidence="9 10">
    <name type="scientific">Siphonobacter curvatus</name>
    <dbReference type="NCBI Taxonomy" id="2094562"/>
    <lineage>
        <taxon>Bacteria</taxon>
        <taxon>Pseudomonadati</taxon>
        <taxon>Bacteroidota</taxon>
        <taxon>Cytophagia</taxon>
        <taxon>Cytophagales</taxon>
        <taxon>Cytophagaceae</taxon>
        <taxon>Siphonobacter</taxon>
    </lineage>
</organism>
<feature type="domain" description="ABC3 transporter permease C-terminal" evidence="7">
    <location>
        <begin position="675"/>
        <end position="788"/>
    </location>
</feature>
<dbReference type="AlphaFoldDB" id="A0A2S7IS36"/>
<evidence type="ECO:0000313" key="10">
    <source>
        <dbReference type="Proteomes" id="UP000239590"/>
    </source>
</evidence>
<dbReference type="RefSeq" id="WP_104712654.1">
    <property type="nucleotide sequence ID" value="NZ_PTRA01000001.1"/>
</dbReference>
<feature type="transmembrane region" description="Helical" evidence="6">
    <location>
        <begin position="281"/>
        <end position="300"/>
    </location>
</feature>
<feature type="domain" description="MacB-like periplasmic core" evidence="8">
    <location>
        <begin position="20"/>
        <end position="238"/>
    </location>
</feature>
<dbReference type="InterPro" id="IPR025857">
    <property type="entry name" value="MacB_PCD"/>
</dbReference>
<feature type="transmembrane region" description="Helical" evidence="6">
    <location>
        <begin position="21"/>
        <end position="42"/>
    </location>
</feature>
<evidence type="ECO:0000256" key="4">
    <source>
        <dbReference type="ARBA" id="ARBA00022989"/>
    </source>
</evidence>
<name>A0A2S7IS36_9BACT</name>
<feature type="domain" description="MacB-like periplasmic core" evidence="8">
    <location>
        <begin position="426"/>
        <end position="627"/>
    </location>
</feature>
<comment type="subcellular location">
    <subcellularLocation>
        <location evidence="1">Cell membrane</location>
        <topology evidence="1">Multi-pass membrane protein</topology>
    </subcellularLocation>
</comment>
<feature type="transmembrane region" description="Helical" evidence="6">
    <location>
        <begin position="724"/>
        <end position="744"/>
    </location>
</feature>
<dbReference type="Pfam" id="PF02687">
    <property type="entry name" value="FtsX"/>
    <property type="match status" value="2"/>
</dbReference>
<dbReference type="PANTHER" id="PTHR30572:SF18">
    <property type="entry name" value="ABC-TYPE MACROLIDE FAMILY EXPORT SYSTEM PERMEASE COMPONENT 2"/>
    <property type="match status" value="1"/>
</dbReference>